<accession>L7M9D6</accession>
<dbReference type="AlphaFoldDB" id="L7M9D6"/>
<evidence type="ECO:0000256" key="1">
    <source>
        <dbReference type="SAM" id="SignalP"/>
    </source>
</evidence>
<proteinExistence type="evidence at transcript level"/>
<dbReference type="EMBL" id="GACK01004394">
    <property type="protein sequence ID" value="JAA60640.1"/>
    <property type="molecule type" value="mRNA"/>
</dbReference>
<protein>
    <submittedName>
        <fullName evidence="2">Putative secreted peptide</fullName>
    </submittedName>
</protein>
<evidence type="ECO:0000313" key="2">
    <source>
        <dbReference type="EMBL" id="JAA60640.1"/>
    </source>
</evidence>
<organism evidence="2">
    <name type="scientific">Rhipicephalus pulchellus</name>
    <name type="common">Yellow backed tick</name>
    <name type="synonym">Dermacentor pulchellus</name>
    <dbReference type="NCBI Taxonomy" id="72859"/>
    <lineage>
        <taxon>Eukaryota</taxon>
        <taxon>Metazoa</taxon>
        <taxon>Ecdysozoa</taxon>
        <taxon>Arthropoda</taxon>
        <taxon>Chelicerata</taxon>
        <taxon>Arachnida</taxon>
        <taxon>Acari</taxon>
        <taxon>Parasitiformes</taxon>
        <taxon>Ixodida</taxon>
        <taxon>Ixodoidea</taxon>
        <taxon>Ixodidae</taxon>
        <taxon>Rhipicephalinae</taxon>
        <taxon>Rhipicephalus</taxon>
        <taxon>Rhipicephalus</taxon>
    </lineage>
</organism>
<reference evidence="2" key="2">
    <citation type="journal article" date="2015" name="J. Proteomics">
        <title>Sexual differences in the sialomes of the zebra tick, Rhipicephalus pulchellus.</title>
        <authorList>
            <person name="Tan A.W."/>
            <person name="Francischetti I.M."/>
            <person name="Slovak M."/>
            <person name="Kini R.M."/>
            <person name="Ribeiro J.M."/>
        </authorList>
    </citation>
    <scope>NUCLEOTIDE SEQUENCE</scope>
    <source>
        <tissue evidence="2">Salivary gland</tissue>
    </source>
</reference>
<sequence length="207" mass="23962">MVEILLGLFFLWLRNQLQCTQQQTAKSIEKKYEDSKEISKNTSAIHHGISNQWQNLYACKKIMRVQEYRVFGTDSKRQGVQTWTQEGSQDTTNAHQQLKMSTTAEKKEGTKTHMRTPIQHANPSIRHAWWSMRKITVKGVLIRFEDIAKGMFFISLVCSVNTLHTPESDNTYKIFNFDFEIFVAAASASQLHCNGHYPDKSRQFLSL</sequence>
<reference evidence="2" key="1">
    <citation type="submission" date="2012-11" db="EMBL/GenBank/DDBJ databases">
        <authorList>
            <person name="Lucero-Rivera Y.E."/>
            <person name="Tovar-Ramirez D."/>
        </authorList>
    </citation>
    <scope>NUCLEOTIDE SEQUENCE</scope>
    <source>
        <tissue evidence="2">Salivary gland</tissue>
    </source>
</reference>
<name>L7M9D6_RHIPC</name>
<keyword evidence="1" id="KW-0732">Signal</keyword>
<feature type="signal peptide" evidence="1">
    <location>
        <begin position="1"/>
        <end position="19"/>
    </location>
</feature>
<feature type="chain" id="PRO_5003981769" evidence="1">
    <location>
        <begin position="20"/>
        <end position="207"/>
    </location>
</feature>